<evidence type="ECO:0000313" key="3">
    <source>
        <dbReference type="EMBL" id="VVB07903.1"/>
    </source>
</evidence>
<dbReference type="Gene3D" id="1.10.110.10">
    <property type="entry name" value="Plant lipid-transfer and hydrophobic proteins"/>
    <property type="match status" value="1"/>
</dbReference>
<accession>A0A565C2M9</accession>
<evidence type="ECO:0000313" key="4">
    <source>
        <dbReference type="Proteomes" id="UP000489600"/>
    </source>
</evidence>
<dbReference type="InterPro" id="IPR039265">
    <property type="entry name" value="DIR1-like"/>
</dbReference>
<organism evidence="3 4">
    <name type="scientific">Arabis nemorensis</name>
    <dbReference type="NCBI Taxonomy" id="586526"/>
    <lineage>
        <taxon>Eukaryota</taxon>
        <taxon>Viridiplantae</taxon>
        <taxon>Streptophyta</taxon>
        <taxon>Embryophyta</taxon>
        <taxon>Tracheophyta</taxon>
        <taxon>Spermatophyta</taxon>
        <taxon>Magnoliopsida</taxon>
        <taxon>eudicotyledons</taxon>
        <taxon>Gunneridae</taxon>
        <taxon>Pentapetalae</taxon>
        <taxon>rosids</taxon>
        <taxon>malvids</taxon>
        <taxon>Brassicales</taxon>
        <taxon>Brassicaceae</taxon>
        <taxon>Arabideae</taxon>
        <taxon>Arabis</taxon>
    </lineage>
</organism>
<dbReference type="CDD" id="cd04660">
    <property type="entry name" value="nsLTP_like"/>
    <property type="match status" value="1"/>
</dbReference>
<dbReference type="PANTHER" id="PTHR33122">
    <property type="entry name" value="LIPID BINDING PROTEIN-RELATED"/>
    <property type="match status" value="1"/>
</dbReference>
<proteinExistence type="predicted"/>
<dbReference type="GO" id="GO:0009627">
    <property type="term" value="P:systemic acquired resistance"/>
    <property type="evidence" value="ECO:0007669"/>
    <property type="project" value="InterPro"/>
</dbReference>
<reference evidence="3" key="1">
    <citation type="submission" date="2019-07" db="EMBL/GenBank/DDBJ databases">
        <authorList>
            <person name="Dittberner H."/>
        </authorList>
    </citation>
    <scope>NUCLEOTIDE SEQUENCE [LARGE SCALE GENOMIC DNA]</scope>
</reference>
<dbReference type="OrthoDB" id="656626at2759"/>
<keyword evidence="1" id="KW-0732">Signal</keyword>
<dbReference type="PANTHER" id="PTHR33122:SF43">
    <property type="entry name" value="BIFUNCTIONAL INHIBITOR_PLANT LIPID TRANSFER PROTEIN_SEED STORAGE HELICAL DOMAIN-CONTAINING PROTEIN"/>
    <property type="match status" value="1"/>
</dbReference>
<protein>
    <recommendedName>
        <fullName evidence="2">Bifunctional inhibitor/plant lipid transfer protein/seed storage helical domain-containing protein</fullName>
    </recommendedName>
</protein>
<dbReference type="Proteomes" id="UP000489600">
    <property type="component" value="Unassembled WGS sequence"/>
</dbReference>
<dbReference type="Pfam" id="PF14368">
    <property type="entry name" value="LTP_2"/>
    <property type="match status" value="1"/>
</dbReference>
<dbReference type="EMBL" id="CABITT030000006">
    <property type="protein sequence ID" value="VVB07903.1"/>
    <property type="molecule type" value="Genomic_DNA"/>
</dbReference>
<feature type="signal peptide" evidence="1">
    <location>
        <begin position="1"/>
        <end position="19"/>
    </location>
</feature>
<dbReference type="AlphaFoldDB" id="A0A565C2M9"/>
<evidence type="ECO:0000256" key="1">
    <source>
        <dbReference type="SAM" id="SignalP"/>
    </source>
</evidence>
<keyword evidence="4" id="KW-1185">Reference proteome</keyword>
<dbReference type="SUPFAM" id="SSF47699">
    <property type="entry name" value="Bifunctional inhibitor/lipid-transfer protein/seed storage 2S albumin"/>
    <property type="match status" value="1"/>
</dbReference>
<evidence type="ECO:0000259" key="2">
    <source>
        <dbReference type="Pfam" id="PF14368"/>
    </source>
</evidence>
<gene>
    <name evidence="3" type="ORF">ANE_LOCUS18347</name>
</gene>
<feature type="domain" description="Bifunctional inhibitor/plant lipid transfer protein/seed storage helical" evidence="2">
    <location>
        <begin position="5"/>
        <end position="94"/>
    </location>
</feature>
<dbReference type="GO" id="GO:0005504">
    <property type="term" value="F:fatty acid binding"/>
    <property type="evidence" value="ECO:0007669"/>
    <property type="project" value="InterPro"/>
</dbReference>
<comment type="caution">
    <text evidence="3">The sequence shown here is derived from an EMBL/GenBank/DDBJ whole genome shotgun (WGS) entry which is preliminary data.</text>
</comment>
<dbReference type="InterPro" id="IPR036312">
    <property type="entry name" value="Bifun_inhib/LTP/seed_sf"/>
</dbReference>
<sequence>MPALAIVLAALVLTEEPTTIPVCNTDTNSLEKCRPAVTGNNPPPPGNECCLVLRAANLECICRLKSYLPVLAIDPSKVQALLSKCGSTTIPPACQALKN</sequence>
<name>A0A565C2M9_9BRAS</name>
<feature type="chain" id="PRO_5022095686" description="Bifunctional inhibitor/plant lipid transfer protein/seed storage helical domain-containing protein" evidence="1">
    <location>
        <begin position="20"/>
        <end position="99"/>
    </location>
</feature>
<dbReference type="InterPro" id="IPR016140">
    <property type="entry name" value="Bifunc_inhib/LTP/seed_store"/>
</dbReference>
<dbReference type="InterPro" id="IPR044741">
    <property type="entry name" value="NsLTP-like"/>
</dbReference>